<feature type="region of interest" description="Disordered" evidence="1">
    <location>
        <begin position="1"/>
        <end position="39"/>
    </location>
</feature>
<gene>
    <name evidence="2" type="ORF">SDRG_01141</name>
</gene>
<protein>
    <submittedName>
        <fullName evidence="2">Uncharacterized protein</fullName>
    </submittedName>
</protein>
<evidence type="ECO:0000313" key="2">
    <source>
        <dbReference type="EMBL" id="EQC41163.1"/>
    </source>
</evidence>
<dbReference type="AlphaFoldDB" id="T0S7P9"/>
<sequence length="462" mass="50963">MTKRERGGSAGSMDAIVISDSEEDAPEVKRPRRKMDGPMAKSPLVEAMDALRARPDDMSCAMDLLSRVRKACTRDIAAWSEVANGPVVLGLSIVSSTYFPVQQCLYAALVRIMSTLRRERRTKDLEKICRGVPLVLRLAIPGGNEADLINPIRMRQQLNQVNDVTKRIASFRVLQCWTRLHGQATEELQHEGWIDLGSTALSFCRDDEALSVTNIRYANVRSLKSDAESAMANVCFEEYDESGQWMRVLLDHKTFLAFEKELCSRPLSCAKARESQPRLADEEKAKKSDASVPVAIVTPPPSQDDAPSSDDYDCLSLFDAEVHRVSLAASRWDATFDALKKEVETRVGSITELVTHIGATQVHRGNAMARLEYDGAAVAQDVQAARMITLPQYQDDGLKEATLLTTELENVAKTAQEYLHEDLDAIAQDKATTTMCSLHLVAVAAPWILCGVAAISSSLGYM</sequence>
<accession>T0S7P9</accession>
<dbReference type="RefSeq" id="XP_008604877.1">
    <property type="nucleotide sequence ID" value="XM_008606655.1"/>
</dbReference>
<keyword evidence="3" id="KW-1185">Reference proteome</keyword>
<dbReference type="Proteomes" id="UP000030762">
    <property type="component" value="Unassembled WGS sequence"/>
</dbReference>
<dbReference type="VEuPathDB" id="FungiDB:SDRG_01141"/>
<organism evidence="2 3">
    <name type="scientific">Saprolegnia diclina (strain VS20)</name>
    <dbReference type="NCBI Taxonomy" id="1156394"/>
    <lineage>
        <taxon>Eukaryota</taxon>
        <taxon>Sar</taxon>
        <taxon>Stramenopiles</taxon>
        <taxon>Oomycota</taxon>
        <taxon>Saprolegniomycetes</taxon>
        <taxon>Saprolegniales</taxon>
        <taxon>Saprolegniaceae</taxon>
        <taxon>Saprolegnia</taxon>
    </lineage>
</organism>
<dbReference type="GeneID" id="19941868"/>
<reference evidence="2 3" key="1">
    <citation type="submission" date="2012-04" db="EMBL/GenBank/DDBJ databases">
        <title>The Genome Sequence of Saprolegnia declina VS20.</title>
        <authorList>
            <consortium name="The Broad Institute Genome Sequencing Platform"/>
            <person name="Russ C."/>
            <person name="Nusbaum C."/>
            <person name="Tyler B."/>
            <person name="van West P."/>
            <person name="Dieguez-Uribeondo J."/>
            <person name="de Bruijn I."/>
            <person name="Tripathy S."/>
            <person name="Jiang R."/>
            <person name="Young S.K."/>
            <person name="Zeng Q."/>
            <person name="Gargeya S."/>
            <person name="Fitzgerald M."/>
            <person name="Haas B."/>
            <person name="Abouelleil A."/>
            <person name="Alvarado L."/>
            <person name="Arachchi H.M."/>
            <person name="Berlin A."/>
            <person name="Chapman S.B."/>
            <person name="Goldberg J."/>
            <person name="Griggs A."/>
            <person name="Gujja S."/>
            <person name="Hansen M."/>
            <person name="Howarth C."/>
            <person name="Imamovic A."/>
            <person name="Larimer J."/>
            <person name="McCowen C."/>
            <person name="Montmayeur A."/>
            <person name="Murphy C."/>
            <person name="Neiman D."/>
            <person name="Pearson M."/>
            <person name="Priest M."/>
            <person name="Roberts A."/>
            <person name="Saif S."/>
            <person name="Shea T."/>
            <person name="Sisk P."/>
            <person name="Sykes S."/>
            <person name="Wortman J."/>
            <person name="Nusbaum C."/>
            <person name="Birren B."/>
        </authorList>
    </citation>
    <scope>NUCLEOTIDE SEQUENCE [LARGE SCALE GENOMIC DNA]</scope>
    <source>
        <strain evidence="2 3">VS20</strain>
    </source>
</reference>
<feature type="compositionally biased region" description="Basic and acidic residues" evidence="1">
    <location>
        <begin position="274"/>
        <end position="289"/>
    </location>
</feature>
<name>T0S7P9_SAPDV</name>
<dbReference type="EMBL" id="JH767134">
    <property type="protein sequence ID" value="EQC41163.1"/>
    <property type="molecule type" value="Genomic_DNA"/>
</dbReference>
<evidence type="ECO:0000256" key="1">
    <source>
        <dbReference type="SAM" id="MobiDB-lite"/>
    </source>
</evidence>
<proteinExistence type="predicted"/>
<dbReference type="InParanoid" id="T0S7P9"/>
<dbReference type="OrthoDB" id="79467at2759"/>
<evidence type="ECO:0000313" key="3">
    <source>
        <dbReference type="Proteomes" id="UP000030762"/>
    </source>
</evidence>
<feature type="region of interest" description="Disordered" evidence="1">
    <location>
        <begin position="274"/>
        <end position="309"/>
    </location>
</feature>